<dbReference type="InterPro" id="IPR011006">
    <property type="entry name" value="CheY-like_superfamily"/>
</dbReference>
<organism evidence="4 5">
    <name type="scientific">Candidatus Sulfotelmatobacter kueseliae</name>
    <dbReference type="NCBI Taxonomy" id="2042962"/>
    <lineage>
        <taxon>Bacteria</taxon>
        <taxon>Pseudomonadati</taxon>
        <taxon>Acidobacteriota</taxon>
        <taxon>Terriglobia</taxon>
        <taxon>Terriglobales</taxon>
        <taxon>Candidatus Korobacteraceae</taxon>
        <taxon>Candidatus Sulfotelmatobacter</taxon>
    </lineage>
</organism>
<dbReference type="PROSITE" id="PS50110">
    <property type="entry name" value="RESPONSE_REGULATORY"/>
    <property type="match status" value="1"/>
</dbReference>
<keyword evidence="1 2" id="KW-0597">Phosphoprotein</keyword>
<dbReference type="EMBL" id="OMOD01000051">
    <property type="protein sequence ID" value="SPF35808.1"/>
    <property type="molecule type" value="Genomic_DNA"/>
</dbReference>
<dbReference type="PANTHER" id="PTHR44591:SF23">
    <property type="entry name" value="CHEY SUBFAMILY"/>
    <property type="match status" value="1"/>
</dbReference>
<feature type="modified residue" description="4-aspartylphosphate" evidence="2">
    <location>
        <position position="54"/>
    </location>
</feature>
<proteinExistence type="predicted"/>
<dbReference type="Gene3D" id="3.40.50.2300">
    <property type="match status" value="1"/>
</dbReference>
<dbReference type="OrthoDB" id="123403at2"/>
<dbReference type="InterPro" id="IPR050595">
    <property type="entry name" value="Bact_response_regulator"/>
</dbReference>
<evidence type="ECO:0000313" key="4">
    <source>
        <dbReference type="EMBL" id="SPF35808.1"/>
    </source>
</evidence>
<reference evidence="5" key="1">
    <citation type="submission" date="2018-02" db="EMBL/GenBank/DDBJ databases">
        <authorList>
            <person name="Hausmann B."/>
        </authorList>
    </citation>
    <scope>NUCLEOTIDE SEQUENCE [LARGE SCALE GENOMIC DNA]</scope>
    <source>
        <strain evidence="5">Peat soil MAG SbA1</strain>
    </source>
</reference>
<dbReference type="InterPro" id="IPR001789">
    <property type="entry name" value="Sig_transdc_resp-reg_receiver"/>
</dbReference>
<dbReference type="Pfam" id="PF00072">
    <property type="entry name" value="Response_reg"/>
    <property type="match status" value="1"/>
</dbReference>
<dbReference type="SMART" id="SM00448">
    <property type="entry name" value="REC"/>
    <property type="match status" value="1"/>
</dbReference>
<accession>A0A2U3K867</accession>
<sequence>MSKPKILIVDDDPDLRRALRLRLRANNYDTVHAPDGYSAIAVAQKEHPDLILLDLGLPAGDGFVVLERLQNIDSLAGVPVVVLTARDPQNNEERALKGGAAAFFQKPVDNTELLDVIRASLTDSRTPGIRPS</sequence>
<evidence type="ECO:0000259" key="3">
    <source>
        <dbReference type="PROSITE" id="PS50110"/>
    </source>
</evidence>
<evidence type="ECO:0000256" key="2">
    <source>
        <dbReference type="PROSITE-ProRule" id="PRU00169"/>
    </source>
</evidence>
<evidence type="ECO:0000313" key="5">
    <source>
        <dbReference type="Proteomes" id="UP000238701"/>
    </source>
</evidence>
<dbReference type="SUPFAM" id="SSF52172">
    <property type="entry name" value="CheY-like"/>
    <property type="match status" value="1"/>
</dbReference>
<dbReference type="Proteomes" id="UP000238701">
    <property type="component" value="Unassembled WGS sequence"/>
</dbReference>
<name>A0A2U3K867_9BACT</name>
<evidence type="ECO:0000256" key="1">
    <source>
        <dbReference type="ARBA" id="ARBA00022553"/>
    </source>
</evidence>
<dbReference type="PANTHER" id="PTHR44591">
    <property type="entry name" value="STRESS RESPONSE REGULATOR PROTEIN 1"/>
    <property type="match status" value="1"/>
</dbReference>
<gene>
    <name evidence="4" type="ORF">SBA1_1440002</name>
</gene>
<protein>
    <recommendedName>
        <fullName evidence="3">Response regulatory domain-containing protein</fullName>
    </recommendedName>
</protein>
<feature type="domain" description="Response regulatory" evidence="3">
    <location>
        <begin position="5"/>
        <end position="121"/>
    </location>
</feature>
<dbReference type="GO" id="GO:0000160">
    <property type="term" value="P:phosphorelay signal transduction system"/>
    <property type="evidence" value="ECO:0007669"/>
    <property type="project" value="InterPro"/>
</dbReference>
<dbReference type="AlphaFoldDB" id="A0A2U3K867"/>